<keyword evidence="4" id="KW-1185">Reference proteome</keyword>
<evidence type="ECO:0000256" key="1">
    <source>
        <dbReference type="RuleBase" id="RU004560"/>
    </source>
</evidence>
<keyword evidence="1" id="KW-0342">GTP-binding</keyword>
<evidence type="ECO:0000313" key="3">
    <source>
        <dbReference type="EMBL" id="KAH3772289.1"/>
    </source>
</evidence>
<dbReference type="SMART" id="SM00060">
    <property type="entry name" value="FN3"/>
    <property type="match status" value="1"/>
</dbReference>
<dbReference type="GO" id="GO:0005525">
    <property type="term" value="F:GTP binding"/>
    <property type="evidence" value="ECO:0007669"/>
    <property type="project" value="UniProtKB-KW"/>
</dbReference>
<protein>
    <recommendedName>
        <fullName evidence="2">Fibronectin type-III domain-containing protein</fullName>
    </recommendedName>
</protein>
<dbReference type="Pfam" id="PF00041">
    <property type="entry name" value="fn3"/>
    <property type="match status" value="1"/>
</dbReference>
<dbReference type="CDD" id="cd19757">
    <property type="entry name" value="Bbox1"/>
    <property type="match status" value="2"/>
</dbReference>
<dbReference type="Gene3D" id="3.40.50.300">
    <property type="entry name" value="P-loop containing nucleotide triphosphate hydrolases"/>
    <property type="match status" value="1"/>
</dbReference>
<dbReference type="OrthoDB" id="6103492at2759"/>
<keyword evidence="1" id="KW-0547">Nucleotide-binding</keyword>
<reference evidence="3" key="1">
    <citation type="journal article" date="2019" name="bioRxiv">
        <title>The Genome of the Zebra Mussel, Dreissena polymorpha: A Resource for Invasive Species Research.</title>
        <authorList>
            <person name="McCartney M.A."/>
            <person name="Auch B."/>
            <person name="Kono T."/>
            <person name="Mallez S."/>
            <person name="Zhang Y."/>
            <person name="Obille A."/>
            <person name="Becker A."/>
            <person name="Abrahante J.E."/>
            <person name="Garbe J."/>
            <person name="Badalamenti J.P."/>
            <person name="Herman A."/>
            <person name="Mangelson H."/>
            <person name="Liachko I."/>
            <person name="Sullivan S."/>
            <person name="Sone E.D."/>
            <person name="Koren S."/>
            <person name="Silverstein K.A.T."/>
            <person name="Beckman K.B."/>
            <person name="Gohl D.M."/>
        </authorList>
    </citation>
    <scope>NUCLEOTIDE SEQUENCE</scope>
    <source>
        <strain evidence="3">Duluth1</strain>
        <tissue evidence="3">Whole animal</tissue>
    </source>
</reference>
<dbReference type="InterPro" id="IPR027417">
    <property type="entry name" value="P-loop_NTPase"/>
</dbReference>
<feature type="domain" description="Fibronectin type-III" evidence="2">
    <location>
        <begin position="649"/>
        <end position="741"/>
    </location>
</feature>
<proteinExistence type="inferred from homology"/>
<organism evidence="3 4">
    <name type="scientific">Dreissena polymorpha</name>
    <name type="common">Zebra mussel</name>
    <name type="synonym">Mytilus polymorpha</name>
    <dbReference type="NCBI Taxonomy" id="45954"/>
    <lineage>
        <taxon>Eukaryota</taxon>
        <taxon>Metazoa</taxon>
        <taxon>Spiralia</taxon>
        <taxon>Lophotrochozoa</taxon>
        <taxon>Mollusca</taxon>
        <taxon>Bivalvia</taxon>
        <taxon>Autobranchia</taxon>
        <taxon>Heteroconchia</taxon>
        <taxon>Euheterodonta</taxon>
        <taxon>Imparidentia</taxon>
        <taxon>Neoheterodontei</taxon>
        <taxon>Myida</taxon>
        <taxon>Dreissenoidea</taxon>
        <taxon>Dreissenidae</taxon>
        <taxon>Dreissena</taxon>
    </lineage>
</organism>
<dbReference type="PROSITE" id="PS50853">
    <property type="entry name" value="FN3"/>
    <property type="match status" value="1"/>
</dbReference>
<dbReference type="PANTHER" id="PTHR32046:SF14">
    <property type="match status" value="1"/>
</dbReference>
<comment type="similarity">
    <text evidence="1">Belongs to the TRAFAC class TrmE-Era-EngA-EngB-Septin-like GTPase superfamily. Septin GTPase family.</text>
</comment>
<dbReference type="InterPro" id="IPR025662">
    <property type="entry name" value="Sigma_54_int_dom_ATP-bd_1"/>
</dbReference>
<dbReference type="Gene3D" id="2.60.40.10">
    <property type="entry name" value="Immunoglobulins"/>
    <property type="match status" value="1"/>
</dbReference>
<dbReference type="SUPFAM" id="SSF49265">
    <property type="entry name" value="Fibronectin type III"/>
    <property type="match status" value="1"/>
</dbReference>
<dbReference type="InterPro" id="IPR013783">
    <property type="entry name" value="Ig-like_fold"/>
</dbReference>
<dbReference type="SMART" id="SM00336">
    <property type="entry name" value="BBOX"/>
    <property type="match status" value="6"/>
</dbReference>
<dbReference type="InterPro" id="IPR003961">
    <property type="entry name" value="FN3_dom"/>
</dbReference>
<dbReference type="InterPro" id="IPR000315">
    <property type="entry name" value="Znf_B-box"/>
</dbReference>
<accession>A0A9D4E4Z5</accession>
<reference evidence="3" key="2">
    <citation type="submission" date="2020-11" db="EMBL/GenBank/DDBJ databases">
        <authorList>
            <person name="McCartney M.A."/>
            <person name="Auch B."/>
            <person name="Kono T."/>
            <person name="Mallez S."/>
            <person name="Becker A."/>
            <person name="Gohl D.M."/>
            <person name="Silverstein K.A.T."/>
            <person name="Koren S."/>
            <person name="Bechman K.B."/>
            <person name="Herman A."/>
            <person name="Abrahante J.E."/>
            <person name="Garbe J."/>
        </authorList>
    </citation>
    <scope>NUCLEOTIDE SEQUENCE</scope>
    <source>
        <strain evidence="3">Duluth1</strain>
        <tissue evidence="3">Whole animal</tissue>
    </source>
</reference>
<dbReference type="GO" id="GO:0008270">
    <property type="term" value="F:zinc ion binding"/>
    <property type="evidence" value="ECO:0007669"/>
    <property type="project" value="InterPro"/>
</dbReference>
<dbReference type="CDD" id="cd00063">
    <property type="entry name" value="FN3"/>
    <property type="match status" value="1"/>
</dbReference>
<gene>
    <name evidence="3" type="ORF">DPMN_173627</name>
</gene>
<dbReference type="EMBL" id="JAIWYP010000009">
    <property type="protein sequence ID" value="KAH3772289.1"/>
    <property type="molecule type" value="Genomic_DNA"/>
</dbReference>
<evidence type="ECO:0000259" key="2">
    <source>
        <dbReference type="PROSITE" id="PS50853"/>
    </source>
</evidence>
<dbReference type="Pfam" id="PF00735">
    <property type="entry name" value="Septin"/>
    <property type="match status" value="1"/>
</dbReference>
<dbReference type="Proteomes" id="UP000828390">
    <property type="component" value="Unassembled WGS sequence"/>
</dbReference>
<dbReference type="InterPro" id="IPR030379">
    <property type="entry name" value="G_SEPTIN_dom"/>
</dbReference>
<dbReference type="SUPFAM" id="SSF52540">
    <property type="entry name" value="P-loop containing nucleoside triphosphate hydrolases"/>
    <property type="match status" value="1"/>
</dbReference>
<dbReference type="PANTHER" id="PTHR32046">
    <property type="entry name" value="G DOMAIN-CONTAINING PROTEIN"/>
    <property type="match status" value="1"/>
</dbReference>
<dbReference type="InterPro" id="IPR036116">
    <property type="entry name" value="FN3_sf"/>
</dbReference>
<evidence type="ECO:0000313" key="4">
    <source>
        <dbReference type="Proteomes" id="UP000828390"/>
    </source>
</evidence>
<comment type="caution">
    <text evidence="3">The sequence shown here is derived from an EMBL/GenBank/DDBJ whole genome shotgun (WGS) entry which is preliminary data.</text>
</comment>
<dbReference type="PROSITE" id="PS00675">
    <property type="entry name" value="SIGMA54_INTERACT_1"/>
    <property type="match status" value="1"/>
</dbReference>
<sequence length="1301" mass="148862">MEANANLGDATKRSDVFQDGLNLAAEEKGENVDHHENQSTCIPLKTEIEQEPRQESVPKHSAQQCSSHMQSNVVQNETLLLKCKEFISSDSQEEHTSTNITRIQSDRQAPCKYEITMKADQNVSQYVAITNDTKPQVLCEPCKANEKSRIAIFFCAECENECLCDVCGKQHNLQKLTLKHKLQDICKYMEETNREISEKHKLCEPCAANKKPCPAFYFCADCENEFLCETCGKHHTLQKSTRNHELQDIKQYMKDAENEVIDTHLLCEPCLANGKSNFACCFCAECENEILCETCCKHHTLQKSTRMHSLRDISYFIEVKNDEVKNNKLMCEPCKGSEKISFACYFCAECENEFLCETCGTHHTLQKSTRKHKLQDISKYVQDAKTDVIENQKMCEPCLANKKTCRAYYVCAECEYEFLCDSCGKHHNLQKSTRLHKLQDLSHHMESSIASKNPLFCEPCKSQDKSSPVSWFCAECDNELLCEQCGKYHISRKSTRGHTLKNVNHYMENAIDDIDVQRRLICEPCKAQAKTKLASWFCTECDNEMLCEECGIYHKANKLFRMHSLQPIKCYSNVNDTDKNLKLCGPCSVLEKKYPAVYFCVDCENELLCENCGKYHTLQKCFRKHALQKIDSRQFTTACSSDSVDLESTPGQPTPTKVGSDSIILSWTKPALFKEGDHFQIACRENKDPKWKICYDNVEKNTFELGNLKSGTPFLFRIRAIYTDYESNYSKESEAVTTLKSPASQIVDFSIKCSAGNQCPSQYALPMGENKRARNTQGKSRKFEIGSESRGSWQQKTILLIGETGTGKSTLVDSMANYILGVNWNDPFRFTMINLEDEERDKQKNQAVSQTEWITSYSLHPQNGGRLQYTINIIDTPGFGDTRGIQRDHEIVDQIRELFTVKPPQGVTTIDCVCFLIKAPDARLTATQSYIFQSIMSLFGKDIEENICSLITFADGLEPPVIAALKESKLPFGKWFTFNNSALFAKNTDLDSSSMSPMFWDMGLKSFRIFFTHLETLPAKSLQLTSDVLNERHRLEATVRNLEPLLDAGLVKINTLNGQIKCFEENKSIIADNKNFTYTVQTTKHLKKDLPVGQHVTNCTHCNFTCHETCKIPNDADKRKCWAMDKVSGNCKICPNNCFWDQHVNTPYIFEYVVVDQQQTYAEMKLKYEEASGRLLNQEQLIAEIKADLNTVVETVDEMMEAFNESKARLSEIALRPNPLTMTEHIDLLIENEKMAKKTGWLERIKTLQMFRKRAEIDENVNQFRKQATNYVTVTRKPRKDLKKGKNKPNLFVRAWNHILK</sequence>
<name>A0A9D4E4Z5_DREPO</name>